<feature type="compositionally biased region" description="Pro residues" evidence="1">
    <location>
        <begin position="119"/>
        <end position="128"/>
    </location>
</feature>
<evidence type="ECO:0000256" key="1">
    <source>
        <dbReference type="SAM" id="MobiDB-lite"/>
    </source>
</evidence>
<reference evidence="2 3" key="1">
    <citation type="journal article" date="2021" name="Elife">
        <title>Chloroplast acquisition without the gene transfer in kleptoplastic sea slugs, Plakobranchus ocellatus.</title>
        <authorList>
            <person name="Maeda T."/>
            <person name="Takahashi S."/>
            <person name="Yoshida T."/>
            <person name="Shimamura S."/>
            <person name="Takaki Y."/>
            <person name="Nagai Y."/>
            <person name="Toyoda A."/>
            <person name="Suzuki Y."/>
            <person name="Arimoto A."/>
            <person name="Ishii H."/>
            <person name="Satoh N."/>
            <person name="Nishiyama T."/>
            <person name="Hasebe M."/>
            <person name="Maruyama T."/>
            <person name="Minagawa J."/>
            <person name="Obokata J."/>
            <person name="Shigenobu S."/>
        </authorList>
    </citation>
    <scope>NUCLEOTIDE SEQUENCE [LARGE SCALE GENOMIC DNA]</scope>
</reference>
<gene>
    <name evidence="2" type="ORF">PoB_001992700</name>
</gene>
<dbReference type="EMBL" id="BLXT01002349">
    <property type="protein sequence ID" value="GFN93421.1"/>
    <property type="molecule type" value="Genomic_DNA"/>
</dbReference>
<name>A0AAV3ZDS6_9GAST</name>
<evidence type="ECO:0008006" key="4">
    <source>
        <dbReference type="Google" id="ProtNLM"/>
    </source>
</evidence>
<dbReference type="Proteomes" id="UP000735302">
    <property type="component" value="Unassembled WGS sequence"/>
</dbReference>
<proteinExistence type="predicted"/>
<keyword evidence="3" id="KW-1185">Reference proteome</keyword>
<organism evidence="2 3">
    <name type="scientific">Plakobranchus ocellatus</name>
    <dbReference type="NCBI Taxonomy" id="259542"/>
    <lineage>
        <taxon>Eukaryota</taxon>
        <taxon>Metazoa</taxon>
        <taxon>Spiralia</taxon>
        <taxon>Lophotrochozoa</taxon>
        <taxon>Mollusca</taxon>
        <taxon>Gastropoda</taxon>
        <taxon>Heterobranchia</taxon>
        <taxon>Euthyneura</taxon>
        <taxon>Panpulmonata</taxon>
        <taxon>Sacoglossa</taxon>
        <taxon>Placobranchoidea</taxon>
        <taxon>Plakobranchidae</taxon>
        <taxon>Plakobranchus</taxon>
    </lineage>
</organism>
<evidence type="ECO:0000313" key="2">
    <source>
        <dbReference type="EMBL" id="GFN93421.1"/>
    </source>
</evidence>
<evidence type="ECO:0000313" key="3">
    <source>
        <dbReference type="Proteomes" id="UP000735302"/>
    </source>
</evidence>
<dbReference type="Gene3D" id="1.10.10.60">
    <property type="entry name" value="Homeodomain-like"/>
    <property type="match status" value="1"/>
</dbReference>
<dbReference type="SUPFAM" id="SSF46689">
    <property type="entry name" value="Homeodomain-like"/>
    <property type="match status" value="1"/>
</dbReference>
<accession>A0AAV3ZDS6</accession>
<feature type="compositionally biased region" description="Polar residues" evidence="1">
    <location>
        <begin position="87"/>
        <end position="105"/>
    </location>
</feature>
<protein>
    <recommendedName>
        <fullName evidence="4">HTH psq-type domain-containing protein</fullName>
    </recommendedName>
</protein>
<dbReference type="InterPro" id="IPR009057">
    <property type="entry name" value="Homeodomain-like_sf"/>
</dbReference>
<comment type="caution">
    <text evidence="2">The sequence shown here is derived from an EMBL/GenBank/DDBJ whole genome shotgun (WGS) entry which is preliminary data.</text>
</comment>
<dbReference type="AlphaFoldDB" id="A0AAV3ZDS6"/>
<sequence length="134" mass="14913">MKSRQSRCHRVHKAMVIDSQSLSLLVTDCQQPHRCSSLLLFEMSTPSKKRKVLTIDVKLQILANVNKKAMTKKEIAAKYDIPHNSLSTTRYRLGSGTTSHGSMLTASAREVGSRKRPFSGPPQRPFSGPPLSHD</sequence>
<feature type="region of interest" description="Disordered" evidence="1">
    <location>
        <begin position="87"/>
        <end position="134"/>
    </location>
</feature>